<dbReference type="GO" id="GO:0006355">
    <property type="term" value="P:regulation of DNA-templated transcription"/>
    <property type="evidence" value="ECO:0007669"/>
    <property type="project" value="InterPro"/>
</dbReference>
<dbReference type="InterPro" id="IPR025944">
    <property type="entry name" value="Sigma_54_int_dom_CS"/>
</dbReference>
<dbReference type="InterPro" id="IPR009057">
    <property type="entry name" value="Homeodomain-like_sf"/>
</dbReference>
<reference evidence="8 9" key="1">
    <citation type="journal article" date="2016" name="Nat. Commun.">
        <title>Thousands of microbial genomes shed light on interconnected biogeochemical processes in an aquifer system.</title>
        <authorList>
            <person name="Anantharaman K."/>
            <person name="Brown C.T."/>
            <person name="Hug L.A."/>
            <person name="Sharon I."/>
            <person name="Castelle C.J."/>
            <person name="Probst A.J."/>
            <person name="Thomas B.C."/>
            <person name="Singh A."/>
            <person name="Wilkins M.J."/>
            <person name="Karaoz U."/>
            <person name="Brodie E.L."/>
            <person name="Williams K.H."/>
            <person name="Hubbard S.S."/>
            <person name="Banfield J.F."/>
        </authorList>
    </citation>
    <scope>NUCLEOTIDE SEQUENCE [LARGE SCALE GENOMIC DNA]</scope>
</reference>
<dbReference type="CDD" id="cd00009">
    <property type="entry name" value="AAA"/>
    <property type="match status" value="1"/>
</dbReference>
<dbReference type="SUPFAM" id="SSF55781">
    <property type="entry name" value="GAF domain-like"/>
    <property type="match status" value="1"/>
</dbReference>
<protein>
    <recommendedName>
        <fullName evidence="7">Sigma-54 factor interaction domain-containing protein</fullName>
    </recommendedName>
</protein>
<comment type="caution">
    <text evidence="8">The sequence shown here is derived from an EMBL/GenBank/DDBJ whole genome shotgun (WGS) entry which is preliminary data.</text>
</comment>
<evidence type="ECO:0000256" key="6">
    <source>
        <dbReference type="ARBA" id="ARBA00023163"/>
    </source>
</evidence>
<proteinExistence type="predicted"/>
<dbReference type="EMBL" id="MFFM01000024">
    <property type="protein sequence ID" value="OGF13190.1"/>
    <property type="molecule type" value="Genomic_DNA"/>
</dbReference>
<dbReference type="AlphaFoldDB" id="A0A1F5RFG8"/>
<dbReference type="PROSITE" id="PS50045">
    <property type="entry name" value="SIGMA54_INTERACT_4"/>
    <property type="match status" value="1"/>
</dbReference>
<keyword evidence="4" id="KW-0238">DNA-binding</keyword>
<evidence type="ECO:0000256" key="3">
    <source>
        <dbReference type="ARBA" id="ARBA00023015"/>
    </source>
</evidence>
<dbReference type="Gene3D" id="1.10.8.60">
    <property type="match status" value="1"/>
</dbReference>
<dbReference type="InterPro" id="IPR029016">
    <property type="entry name" value="GAF-like_dom_sf"/>
</dbReference>
<dbReference type="Gene3D" id="1.10.10.60">
    <property type="entry name" value="Homeodomain-like"/>
    <property type="match status" value="1"/>
</dbReference>
<dbReference type="InterPro" id="IPR002078">
    <property type="entry name" value="Sigma_54_int"/>
</dbReference>
<dbReference type="Pfam" id="PF13185">
    <property type="entry name" value="GAF_2"/>
    <property type="match status" value="1"/>
</dbReference>
<evidence type="ECO:0000313" key="8">
    <source>
        <dbReference type="EMBL" id="OGF13190.1"/>
    </source>
</evidence>
<accession>A0A1F5RFG8</accession>
<organism evidence="8 9">
    <name type="scientific">Candidatus Edwardsbacteria bacterium GWF2_54_11</name>
    <dbReference type="NCBI Taxonomy" id="1817851"/>
    <lineage>
        <taxon>Bacteria</taxon>
        <taxon>Candidatus Edwardsiibacteriota</taxon>
    </lineage>
</organism>
<evidence type="ECO:0000313" key="9">
    <source>
        <dbReference type="Proteomes" id="UP000177230"/>
    </source>
</evidence>
<keyword evidence="1" id="KW-0547">Nucleotide-binding</keyword>
<keyword evidence="5" id="KW-0010">Activator</keyword>
<dbReference type="Proteomes" id="UP000177230">
    <property type="component" value="Unassembled WGS sequence"/>
</dbReference>
<dbReference type="SUPFAM" id="SSF52540">
    <property type="entry name" value="P-loop containing nucleoside triphosphate hydrolases"/>
    <property type="match status" value="1"/>
</dbReference>
<dbReference type="FunFam" id="1.10.8.60:FF:000014">
    <property type="entry name" value="DNA-binding transcriptional regulator NtrC"/>
    <property type="match status" value="1"/>
</dbReference>
<dbReference type="SMART" id="SM00065">
    <property type="entry name" value="GAF"/>
    <property type="match status" value="1"/>
</dbReference>
<dbReference type="InterPro" id="IPR003018">
    <property type="entry name" value="GAF"/>
</dbReference>
<keyword evidence="2" id="KW-0067">ATP-binding</keyword>
<sequence>MKQNPDSNNDFEFLYSLSKALSSTLDQTQLLDMIIEAAKTLTMAEASSLLLLDENTQRLHFAHATGQVSEELKKLSVPMGQGIAGWVAREKKPQIVNQADKDNRWYKGIDEKTKFITRSLLCVPLVLDDKTVGVIEVLNKQESQSFDERDQDLLLKVAEMAARVLENADKYHKLQTENLQLRDDIASRYTIIGESPSIQEVLGLAQKVALSNTTVLLQGENGTGKELLARYIHNQSPRRDRAFIAVNCAAIPLELLESELFGHEKGSFTGAINLRRGRFELAHQGTIFLDEVGDLPLAVQAKILRVLQEREFERLGGSETIKVDVRIVGATNHDLIQLVRENQFREDLYYRLNVFQIFLPPLRQRREDIPVLAEHFLKYFCRETKKNIMGFSAAVINSMLEYSWPGNIRELQNVVERAVVISSGKVINNIMLQDINIGGKKDMALSSNIPWDEAQKIFKKEYLIKVLNANKWNQRKAASAIKIQPTYLSRLIKELNITKP</sequence>
<dbReference type="SUPFAM" id="SSF46689">
    <property type="entry name" value="Homeodomain-like"/>
    <property type="match status" value="1"/>
</dbReference>
<dbReference type="InterPro" id="IPR027417">
    <property type="entry name" value="P-loop_NTPase"/>
</dbReference>
<evidence type="ECO:0000256" key="4">
    <source>
        <dbReference type="ARBA" id="ARBA00023125"/>
    </source>
</evidence>
<dbReference type="InterPro" id="IPR003593">
    <property type="entry name" value="AAA+_ATPase"/>
</dbReference>
<evidence type="ECO:0000256" key="1">
    <source>
        <dbReference type="ARBA" id="ARBA00022741"/>
    </source>
</evidence>
<name>A0A1F5RFG8_9BACT</name>
<dbReference type="Gene3D" id="3.40.50.300">
    <property type="entry name" value="P-loop containing nucleotide triphosphate hydrolases"/>
    <property type="match status" value="1"/>
</dbReference>
<keyword evidence="6" id="KW-0804">Transcription</keyword>
<dbReference type="FunFam" id="3.40.50.300:FF:000006">
    <property type="entry name" value="DNA-binding transcriptional regulator NtrC"/>
    <property type="match status" value="1"/>
</dbReference>
<dbReference type="Pfam" id="PF00158">
    <property type="entry name" value="Sigma54_activat"/>
    <property type="match status" value="1"/>
</dbReference>
<evidence type="ECO:0000256" key="2">
    <source>
        <dbReference type="ARBA" id="ARBA00022840"/>
    </source>
</evidence>
<evidence type="ECO:0000259" key="7">
    <source>
        <dbReference type="PROSITE" id="PS50045"/>
    </source>
</evidence>
<dbReference type="PROSITE" id="PS00688">
    <property type="entry name" value="SIGMA54_INTERACT_3"/>
    <property type="match status" value="1"/>
</dbReference>
<gene>
    <name evidence="8" type="ORF">A2024_09880</name>
</gene>
<dbReference type="GO" id="GO:0005524">
    <property type="term" value="F:ATP binding"/>
    <property type="evidence" value="ECO:0007669"/>
    <property type="project" value="UniProtKB-KW"/>
</dbReference>
<dbReference type="Pfam" id="PF25601">
    <property type="entry name" value="AAA_lid_14"/>
    <property type="match status" value="1"/>
</dbReference>
<dbReference type="Gene3D" id="3.30.450.40">
    <property type="match status" value="1"/>
</dbReference>
<feature type="domain" description="Sigma-54 factor interaction" evidence="7">
    <location>
        <begin position="191"/>
        <end position="420"/>
    </location>
</feature>
<keyword evidence="3" id="KW-0805">Transcription regulation</keyword>
<dbReference type="PANTHER" id="PTHR32071">
    <property type="entry name" value="TRANSCRIPTIONAL REGULATORY PROTEIN"/>
    <property type="match status" value="1"/>
</dbReference>
<dbReference type="SMART" id="SM00382">
    <property type="entry name" value="AAA"/>
    <property type="match status" value="1"/>
</dbReference>
<dbReference type="InterPro" id="IPR058031">
    <property type="entry name" value="AAA_lid_NorR"/>
</dbReference>
<dbReference type="GO" id="GO:0003677">
    <property type="term" value="F:DNA binding"/>
    <property type="evidence" value="ECO:0007669"/>
    <property type="project" value="UniProtKB-KW"/>
</dbReference>
<evidence type="ECO:0000256" key="5">
    <source>
        <dbReference type="ARBA" id="ARBA00023159"/>
    </source>
</evidence>